<dbReference type="EMBL" id="WNDP01000088">
    <property type="protein sequence ID" value="KAF1022684.1"/>
    <property type="molecule type" value="Genomic_DNA"/>
</dbReference>
<organism evidence="1 2">
    <name type="scientific">Acinetobacter bereziniae</name>
    <name type="common">Acinetobacter genomosp. 10</name>
    <dbReference type="NCBI Taxonomy" id="106648"/>
    <lineage>
        <taxon>Bacteria</taxon>
        <taxon>Pseudomonadati</taxon>
        <taxon>Pseudomonadota</taxon>
        <taxon>Gammaproteobacteria</taxon>
        <taxon>Moraxellales</taxon>
        <taxon>Moraxellaceae</taxon>
        <taxon>Acinetobacter</taxon>
    </lineage>
</organism>
<proteinExistence type="predicted"/>
<reference evidence="2" key="1">
    <citation type="journal article" date="2020" name="MBio">
        <title>Horizontal gene transfer to a defensive symbiont with a reduced genome amongst a multipartite beetle microbiome.</title>
        <authorList>
            <person name="Waterworth S.C."/>
            <person name="Florez L.V."/>
            <person name="Rees E.R."/>
            <person name="Hertweck C."/>
            <person name="Kaltenpoth M."/>
            <person name="Kwan J.C."/>
        </authorList>
    </citation>
    <scope>NUCLEOTIDE SEQUENCE [LARGE SCALE GENOMIC DNA]</scope>
</reference>
<evidence type="ECO:0000313" key="1">
    <source>
        <dbReference type="EMBL" id="KAF1022684.1"/>
    </source>
</evidence>
<dbReference type="Proteomes" id="UP000490535">
    <property type="component" value="Unassembled WGS sequence"/>
</dbReference>
<comment type="caution">
    <text evidence="1">The sequence shown here is derived from an EMBL/GenBank/DDBJ whole genome shotgun (WGS) entry which is preliminary data.</text>
</comment>
<gene>
    <name evidence="1" type="ORF">GAK29_03126</name>
</gene>
<dbReference type="AlphaFoldDB" id="A0A833PDR7"/>
<evidence type="ECO:0000313" key="2">
    <source>
        <dbReference type="Proteomes" id="UP000490535"/>
    </source>
</evidence>
<accession>A0A833PDR7</accession>
<name>A0A833PDR7_ACIBZ</name>
<sequence>MRYKIIDVYKLDDIQRYIAKCLKTQSPQFIVIESHQTLCKELDIIDVDLSQSVATWATGEKIALKILHQSDHIEKFYDIDTKKLFLFPKIFDSHHQAFYFNI</sequence>
<protein>
    <submittedName>
        <fullName evidence="1">Uncharacterized protein</fullName>
    </submittedName>
</protein>